<feature type="compositionally biased region" description="Basic residues" evidence="1">
    <location>
        <begin position="468"/>
        <end position="498"/>
    </location>
</feature>
<keyword evidence="2" id="KW-1185">Reference proteome</keyword>
<accession>A0A0N5A5N4</accession>
<feature type="region of interest" description="Disordered" evidence="1">
    <location>
        <begin position="41"/>
        <end position="157"/>
    </location>
</feature>
<evidence type="ECO:0000313" key="3">
    <source>
        <dbReference type="WBParaSite" id="PTRK_0001701800.1"/>
    </source>
</evidence>
<feature type="compositionally biased region" description="Basic residues" evidence="1">
    <location>
        <begin position="529"/>
        <end position="546"/>
    </location>
</feature>
<feature type="compositionally biased region" description="Low complexity" evidence="1">
    <location>
        <begin position="598"/>
        <end position="609"/>
    </location>
</feature>
<evidence type="ECO:0000313" key="2">
    <source>
        <dbReference type="Proteomes" id="UP000038045"/>
    </source>
</evidence>
<dbReference type="Proteomes" id="UP000038045">
    <property type="component" value="Unplaced"/>
</dbReference>
<reference evidence="3" key="1">
    <citation type="submission" date="2017-02" db="UniProtKB">
        <authorList>
            <consortium name="WormBaseParasite"/>
        </authorList>
    </citation>
    <scope>IDENTIFICATION</scope>
</reference>
<name>A0A0N5A5N4_PARTI</name>
<feature type="region of interest" description="Disordered" evidence="1">
    <location>
        <begin position="432"/>
        <end position="684"/>
    </location>
</feature>
<dbReference type="AlphaFoldDB" id="A0A0N5A5N4"/>
<protein>
    <submittedName>
        <fullName evidence="3">LigA</fullName>
    </submittedName>
</protein>
<feature type="compositionally biased region" description="Pro residues" evidence="1">
    <location>
        <begin position="610"/>
        <end position="619"/>
    </location>
</feature>
<feature type="compositionally biased region" description="Pro residues" evidence="1">
    <location>
        <begin position="570"/>
        <end position="583"/>
    </location>
</feature>
<sequence length="801" mass="87498">MRARLRPGAERVQRAVAPDAVLALEADQHLAVVVAAPAGHAAPSACRPHPVPAARAPDRPNPTRRRSRRRPSASDPTGRAGWRRARRPTAPRPHSARPWPAWPRPASPDRPAGSNRPRAPSRRPRPGRGRSGRRHRGGDSRRALVRGPSRPGADSLGLGLEQLGQLFGHGARQLLDVDDGQGAAIPAGHVVADADGQQFDRAARLDLLDHLTQVLVQIEGRIGRLGRIIDRRAVRDDHHDLPRLGPGQQAVVRPFQRLAVDVFLQQALAHHQAQVLLGPAPRRIGALVDDVAQVVQAARIGRLAGADPGLARLAALPGAGGEAQDLDLDAAPLQRPRQDVGADRRDHDRAPAHRAGVVEHQGHHRVAERAFALHLERQGAGRIGDDAGQARRVQHPFLKVEHPAAVLLRQQAPLQLVGQARHDAAQGRQLGVQQGAQPVQLHRVAQRDRPRPRGRRPGSADGWGGRLRSARGRLPGPRRRVRPARRRGGRGARRRRTDRRPSRPENRPRRRRPVLPARPVQPGLDPAFRRRPRRLPPNRRHRRRRGPGPAPAEGPSAARRRPPDRRRTPPGRPVPPPPWPPARRGPGPAWSWRRRAPARPSSVRAAAGRPPRPPAPAPPRRAGRPTSPAGSVAPNPGCAARPSARARRRPRREPVRRRRTPRRRSCRRDAAARPGLRRDWPVAAPAGRPDRAGWRFRGRRIARRVGQGQHAAGQPRPVRAEAHLQLGLFGQGSRGVRQGAFEGLDGGLCGGHAPHIDHAAPGGRGETPYLAFTRTFIAPFGPALTSKRPVARISSDSLAWP</sequence>
<proteinExistence type="predicted"/>
<organism evidence="2 3">
    <name type="scientific">Parastrongyloides trichosuri</name>
    <name type="common">Possum-specific nematode worm</name>
    <dbReference type="NCBI Taxonomy" id="131310"/>
    <lineage>
        <taxon>Eukaryota</taxon>
        <taxon>Metazoa</taxon>
        <taxon>Ecdysozoa</taxon>
        <taxon>Nematoda</taxon>
        <taxon>Chromadorea</taxon>
        <taxon>Rhabditida</taxon>
        <taxon>Tylenchina</taxon>
        <taxon>Panagrolaimomorpha</taxon>
        <taxon>Strongyloidoidea</taxon>
        <taxon>Strongyloididae</taxon>
        <taxon>Parastrongyloides</taxon>
    </lineage>
</organism>
<feature type="compositionally biased region" description="Basic residues" evidence="1">
    <location>
        <begin position="62"/>
        <end position="71"/>
    </location>
</feature>
<feature type="compositionally biased region" description="Basic residues" evidence="1">
    <location>
        <begin position="119"/>
        <end position="136"/>
    </location>
</feature>
<dbReference type="WBParaSite" id="PTRK_0001701800.1">
    <property type="protein sequence ID" value="PTRK_0001701800.1"/>
    <property type="gene ID" value="PTRK_0001701800"/>
</dbReference>
<feature type="compositionally biased region" description="Basic residues" evidence="1">
    <location>
        <begin position="644"/>
        <end position="666"/>
    </location>
</feature>
<feature type="compositionally biased region" description="Low complexity" evidence="1">
    <location>
        <begin position="109"/>
        <end position="118"/>
    </location>
</feature>
<evidence type="ECO:0000256" key="1">
    <source>
        <dbReference type="SAM" id="MobiDB-lite"/>
    </source>
</evidence>
<feature type="compositionally biased region" description="Basic and acidic residues" evidence="1">
    <location>
        <begin position="667"/>
        <end position="680"/>
    </location>
</feature>